<dbReference type="AlphaFoldDB" id="A0A9P4IE37"/>
<proteinExistence type="predicted"/>
<dbReference type="OrthoDB" id="3900875at2759"/>
<evidence type="ECO:0000313" key="2">
    <source>
        <dbReference type="Proteomes" id="UP000799772"/>
    </source>
</evidence>
<dbReference type="EMBL" id="ML978126">
    <property type="protein sequence ID" value="KAF2099179.1"/>
    <property type="molecule type" value="Genomic_DNA"/>
</dbReference>
<accession>A0A9P4IE37</accession>
<organism evidence="1 2">
    <name type="scientific">Rhizodiscina lignyota</name>
    <dbReference type="NCBI Taxonomy" id="1504668"/>
    <lineage>
        <taxon>Eukaryota</taxon>
        <taxon>Fungi</taxon>
        <taxon>Dikarya</taxon>
        <taxon>Ascomycota</taxon>
        <taxon>Pezizomycotina</taxon>
        <taxon>Dothideomycetes</taxon>
        <taxon>Pleosporomycetidae</taxon>
        <taxon>Aulographales</taxon>
        <taxon>Rhizodiscinaceae</taxon>
        <taxon>Rhizodiscina</taxon>
    </lineage>
</organism>
<gene>
    <name evidence="1" type="ORF">NA57DRAFT_76409</name>
</gene>
<evidence type="ECO:0000313" key="1">
    <source>
        <dbReference type="EMBL" id="KAF2099179.1"/>
    </source>
</evidence>
<protein>
    <submittedName>
        <fullName evidence="1">Uncharacterized protein</fullName>
    </submittedName>
</protein>
<dbReference type="Proteomes" id="UP000799772">
    <property type="component" value="Unassembled WGS sequence"/>
</dbReference>
<reference evidence="1" key="1">
    <citation type="journal article" date="2020" name="Stud. Mycol.">
        <title>101 Dothideomycetes genomes: a test case for predicting lifestyles and emergence of pathogens.</title>
        <authorList>
            <person name="Haridas S."/>
            <person name="Albert R."/>
            <person name="Binder M."/>
            <person name="Bloem J."/>
            <person name="Labutti K."/>
            <person name="Salamov A."/>
            <person name="Andreopoulos B."/>
            <person name="Baker S."/>
            <person name="Barry K."/>
            <person name="Bills G."/>
            <person name="Bluhm B."/>
            <person name="Cannon C."/>
            <person name="Castanera R."/>
            <person name="Culley D."/>
            <person name="Daum C."/>
            <person name="Ezra D."/>
            <person name="Gonzalez J."/>
            <person name="Henrissat B."/>
            <person name="Kuo A."/>
            <person name="Liang C."/>
            <person name="Lipzen A."/>
            <person name="Lutzoni F."/>
            <person name="Magnuson J."/>
            <person name="Mondo S."/>
            <person name="Nolan M."/>
            <person name="Ohm R."/>
            <person name="Pangilinan J."/>
            <person name="Park H.-J."/>
            <person name="Ramirez L."/>
            <person name="Alfaro M."/>
            <person name="Sun H."/>
            <person name="Tritt A."/>
            <person name="Yoshinaga Y."/>
            <person name="Zwiers L.-H."/>
            <person name="Turgeon B."/>
            <person name="Goodwin S."/>
            <person name="Spatafora J."/>
            <person name="Crous P."/>
            <person name="Grigoriev I."/>
        </authorList>
    </citation>
    <scope>NUCLEOTIDE SEQUENCE</scope>
    <source>
        <strain evidence="1">CBS 133067</strain>
    </source>
</reference>
<name>A0A9P4IE37_9PEZI</name>
<keyword evidence="2" id="KW-1185">Reference proteome</keyword>
<comment type="caution">
    <text evidence="1">The sequence shown here is derived from an EMBL/GenBank/DDBJ whole genome shotgun (WGS) entry which is preliminary data.</text>
</comment>
<sequence length="89" mass="9893">MNAEVSRGYHDGLRKNAMWAPDGYDYNCCWPKRAAVYNLYVQPAVTEPTARGHSATVEGTIDNTVPEDMVAAENQLEELSDAMIREAES</sequence>